<comment type="caution">
    <text evidence="1">The sequence shown here is derived from an EMBL/GenBank/DDBJ whole genome shotgun (WGS) entry which is preliminary data.</text>
</comment>
<organism evidence="1">
    <name type="scientific">marine sediment metagenome</name>
    <dbReference type="NCBI Taxonomy" id="412755"/>
    <lineage>
        <taxon>unclassified sequences</taxon>
        <taxon>metagenomes</taxon>
        <taxon>ecological metagenomes</taxon>
    </lineage>
</organism>
<sequence>MPLKESNLILQPIDCGKGAVEPICILDPDHECCVDIPREEIPFESGLLVKHGNSAIVSLKLQFGDPVEEFIFDRIRNELWRNPGSKIKVIRQPEEGFQISFFLNVDNVKTVEQRTALIEY</sequence>
<evidence type="ECO:0000313" key="1">
    <source>
        <dbReference type="EMBL" id="GAF87278.1"/>
    </source>
</evidence>
<gene>
    <name evidence="1" type="ORF">S01H1_29010</name>
</gene>
<dbReference type="AlphaFoldDB" id="X0T1C9"/>
<accession>X0T1C9</accession>
<reference evidence="1" key="1">
    <citation type="journal article" date="2014" name="Front. Microbiol.">
        <title>High frequency of phylogenetically diverse reductive dehalogenase-homologous genes in deep subseafloor sedimentary metagenomes.</title>
        <authorList>
            <person name="Kawai M."/>
            <person name="Futagami T."/>
            <person name="Toyoda A."/>
            <person name="Takaki Y."/>
            <person name="Nishi S."/>
            <person name="Hori S."/>
            <person name="Arai W."/>
            <person name="Tsubouchi T."/>
            <person name="Morono Y."/>
            <person name="Uchiyama I."/>
            <person name="Ito T."/>
            <person name="Fujiyama A."/>
            <person name="Inagaki F."/>
            <person name="Takami H."/>
        </authorList>
    </citation>
    <scope>NUCLEOTIDE SEQUENCE</scope>
    <source>
        <strain evidence="1">Expedition CK06-06</strain>
    </source>
</reference>
<protein>
    <submittedName>
        <fullName evidence="1">Uncharacterized protein</fullName>
    </submittedName>
</protein>
<name>X0T1C9_9ZZZZ</name>
<dbReference type="EMBL" id="BARS01017763">
    <property type="protein sequence ID" value="GAF87278.1"/>
    <property type="molecule type" value="Genomic_DNA"/>
</dbReference>
<proteinExistence type="predicted"/>
<feature type="non-terminal residue" evidence="1">
    <location>
        <position position="120"/>
    </location>
</feature>